<keyword evidence="3" id="KW-1185">Reference proteome</keyword>
<dbReference type="InterPro" id="IPR056509">
    <property type="entry name" value="Imm33-like"/>
</dbReference>
<evidence type="ECO:0000313" key="3">
    <source>
        <dbReference type="Proteomes" id="UP001442841"/>
    </source>
</evidence>
<dbReference type="EMBL" id="CP154795">
    <property type="protein sequence ID" value="XAN06345.1"/>
    <property type="molecule type" value="Genomic_DNA"/>
</dbReference>
<sequence length="284" mass="30689">MPTHEFTRPDGVLRVDADDSLAATAENLLAHLAALPAAELDDDCRIDLGWCPLVVAKEGDGWRLFGPDGAEGRTPDVTPHLFAAVEQARVAALLGVRPEPIRFDAEIAVEHGALEADAIYLRRGSDMAGSGWHLGPLTAEAGADVHLHPHPAYEIAEKFPAVAGYLTLPKDYLVGVVGGGIDAVFNDQGKRVIGPGGELKIEAQPELIERATKELGLTSAEVIAHSRHHPVHGYFMVWRSEVDPVMLVLHPNGEQLRLPTLVHPDRVEQHWTDGDRTPAGYVLS</sequence>
<dbReference type="RefSeq" id="WP_425307778.1">
    <property type="nucleotide sequence ID" value="NZ_CP154795.1"/>
</dbReference>
<gene>
    <name evidence="2" type="ORF">AADG42_03160</name>
</gene>
<evidence type="ECO:0000259" key="1">
    <source>
        <dbReference type="Pfam" id="PF24719"/>
    </source>
</evidence>
<feature type="domain" description="Imm33-like" evidence="1">
    <location>
        <begin position="86"/>
        <end position="187"/>
    </location>
</feature>
<dbReference type="Pfam" id="PF24719">
    <property type="entry name" value="Imm33-like"/>
    <property type="match status" value="1"/>
</dbReference>
<reference evidence="2 3" key="1">
    <citation type="submission" date="2024-04" db="EMBL/GenBank/DDBJ databases">
        <title>Isolation of an actinomycete strain from pig manure.</title>
        <authorList>
            <person name="Gong T."/>
            <person name="Yu Z."/>
            <person name="An M."/>
            <person name="Wei C."/>
            <person name="Yang W."/>
            <person name="Liu L."/>
        </authorList>
    </citation>
    <scope>NUCLEOTIDE SEQUENCE [LARGE SCALE GENOMIC DNA]</scope>
    <source>
        <strain evidence="2 3">ZF39</strain>
    </source>
</reference>
<dbReference type="Proteomes" id="UP001442841">
    <property type="component" value="Chromosome"/>
</dbReference>
<name>A0ABZ3FL13_9ACTN</name>
<protein>
    <recommendedName>
        <fullName evidence="1">Imm33-like domain-containing protein</fullName>
    </recommendedName>
</protein>
<accession>A0ABZ3FL13</accession>
<proteinExistence type="predicted"/>
<evidence type="ECO:0000313" key="2">
    <source>
        <dbReference type="EMBL" id="XAN06345.1"/>
    </source>
</evidence>
<organism evidence="2 3">
    <name type="scientific">Ammonicoccus fulvus</name>
    <dbReference type="NCBI Taxonomy" id="3138240"/>
    <lineage>
        <taxon>Bacteria</taxon>
        <taxon>Bacillati</taxon>
        <taxon>Actinomycetota</taxon>
        <taxon>Actinomycetes</taxon>
        <taxon>Propionibacteriales</taxon>
        <taxon>Propionibacteriaceae</taxon>
        <taxon>Ammonicoccus</taxon>
    </lineage>
</organism>